<feature type="compositionally biased region" description="Polar residues" evidence="1">
    <location>
        <begin position="1284"/>
        <end position="1296"/>
    </location>
</feature>
<protein>
    <recommendedName>
        <fullName evidence="4">Involucrin repeat protein</fullName>
    </recommendedName>
</protein>
<feature type="compositionally biased region" description="Basic and acidic residues" evidence="1">
    <location>
        <begin position="2237"/>
        <end position="2249"/>
    </location>
</feature>
<feature type="region of interest" description="Disordered" evidence="1">
    <location>
        <begin position="2184"/>
        <end position="2206"/>
    </location>
</feature>
<feature type="compositionally biased region" description="Basic and acidic residues" evidence="1">
    <location>
        <begin position="2186"/>
        <end position="2197"/>
    </location>
</feature>
<feature type="compositionally biased region" description="Basic residues" evidence="1">
    <location>
        <begin position="1870"/>
        <end position="1883"/>
    </location>
</feature>
<feature type="region of interest" description="Disordered" evidence="1">
    <location>
        <begin position="2100"/>
        <end position="2134"/>
    </location>
</feature>
<feature type="compositionally biased region" description="Basic and acidic residues" evidence="1">
    <location>
        <begin position="976"/>
        <end position="1014"/>
    </location>
</feature>
<feature type="compositionally biased region" description="Polar residues" evidence="1">
    <location>
        <begin position="2055"/>
        <end position="2081"/>
    </location>
</feature>
<feature type="compositionally biased region" description="Basic and acidic residues" evidence="1">
    <location>
        <begin position="2100"/>
        <end position="2109"/>
    </location>
</feature>
<feature type="region of interest" description="Disordered" evidence="1">
    <location>
        <begin position="186"/>
        <end position="218"/>
    </location>
</feature>
<feature type="region of interest" description="Disordered" evidence="1">
    <location>
        <begin position="2467"/>
        <end position="2490"/>
    </location>
</feature>
<feature type="compositionally biased region" description="Polar residues" evidence="1">
    <location>
        <begin position="366"/>
        <end position="376"/>
    </location>
</feature>
<feature type="compositionally biased region" description="Low complexity" evidence="1">
    <location>
        <begin position="1372"/>
        <end position="1389"/>
    </location>
</feature>
<name>A0A2C5Z5T2_9HYPO</name>
<comment type="caution">
    <text evidence="2">The sequence shown here is derived from an EMBL/GenBank/DDBJ whole genome shotgun (WGS) entry which is preliminary data.</text>
</comment>
<feature type="compositionally biased region" description="Basic residues" evidence="1">
    <location>
        <begin position="2040"/>
        <end position="2052"/>
    </location>
</feature>
<feature type="region of interest" description="Disordered" evidence="1">
    <location>
        <begin position="1838"/>
        <end position="2081"/>
    </location>
</feature>
<feature type="compositionally biased region" description="Basic and acidic residues" evidence="1">
    <location>
        <begin position="322"/>
        <end position="355"/>
    </location>
</feature>
<evidence type="ECO:0000313" key="3">
    <source>
        <dbReference type="Proteomes" id="UP000224854"/>
    </source>
</evidence>
<feature type="compositionally biased region" description="Basic and acidic residues" evidence="1">
    <location>
        <begin position="799"/>
        <end position="812"/>
    </location>
</feature>
<dbReference type="OrthoDB" id="5365701at2759"/>
<feature type="compositionally biased region" description="Basic and acidic residues" evidence="1">
    <location>
        <begin position="1"/>
        <end position="11"/>
    </location>
</feature>
<feature type="region of interest" description="Disordered" evidence="1">
    <location>
        <begin position="1561"/>
        <end position="1708"/>
    </location>
</feature>
<feature type="compositionally biased region" description="Acidic residues" evidence="1">
    <location>
        <begin position="2759"/>
        <end position="2768"/>
    </location>
</feature>
<feature type="region of interest" description="Disordered" evidence="1">
    <location>
        <begin position="1"/>
        <end position="98"/>
    </location>
</feature>
<feature type="region of interest" description="Disordered" evidence="1">
    <location>
        <begin position="1178"/>
        <end position="1345"/>
    </location>
</feature>
<feature type="compositionally biased region" description="Low complexity" evidence="1">
    <location>
        <begin position="953"/>
        <end position="970"/>
    </location>
</feature>
<evidence type="ECO:0008006" key="4">
    <source>
        <dbReference type="Google" id="ProtNLM"/>
    </source>
</evidence>
<feature type="region of interest" description="Disordered" evidence="1">
    <location>
        <begin position="1737"/>
        <end position="1824"/>
    </location>
</feature>
<feature type="region of interest" description="Disordered" evidence="1">
    <location>
        <begin position="2728"/>
        <end position="2777"/>
    </location>
</feature>
<evidence type="ECO:0000313" key="2">
    <source>
        <dbReference type="EMBL" id="PHH75150.1"/>
    </source>
</evidence>
<feature type="compositionally biased region" description="Basic and acidic residues" evidence="1">
    <location>
        <begin position="2272"/>
        <end position="2286"/>
    </location>
</feature>
<feature type="region of interest" description="Disordered" evidence="1">
    <location>
        <begin position="2326"/>
        <end position="2363"/>
    </location>
</feature>
<reference evidence="2 3" key="1">
    <citation type="submission" date="2017-06" db="EMBL/GenBank/DDBJ databases">
        <title>Ant-infecting Ophiocordyceps genomes reveal a high diversity of potential behavioral manipulation genes and a possible major role for enterotoxins.</title>
        <authorList>
            <person name="De Bekker C."/>
            <person name="Evans H.C."/>
            <person name="Brachmann A."/>
            <person name="Hughes D.P."/>
        </authorList>
    </citation>
    <scope>NUCLEOTIDE SEQUENCE [LARGE SCALE GENOMIC DNA]</scope>
    <source>
        <strain evidence="2 3">1348a</strain>
    </source>
</reference>
<feature type="compositionally biased region" description="Basic and acidic residues" evidence="1">
    <location>
        <begin position="1637"/>
        <end position="1647"/>
    </location>
</feature>
<feature type="region of interest" description="Disordered" evidence="1">
    <location>
        <begin position="244"/>
        <end position="466"/>
    </location>
</feature>
<keyword evidence="3" id="KW-1185">Reference proteome</keyword>
<feature type="region of interest" description="Disordered" evidence="1">
    <location>
        <begin position="850"/>
        <end position="1157"/>
    </location>
</feature>
<feature type="compositionally biased region" description="Basic and acidic residues" evidence="1">
    <location>
        <begin position="244"/>
        <end position="315"/>
    </location>
</feature>
<dbReference type="EMBL" id="NJEU01000388">
    <property type="protein sequence ID" value="PHH75150.1"/>
    <property type="molecule type" value="Genomic_DNA"/>
</dbReference>
<feature type="compositionally biased region" description="Basic and acidic residues" evidence="1">
    <location>
        <begin position="437"/>
        <end position="451"/>
    </location>
</feature>
<feature type="compositionally biased region" description="Basic and acidic residues" evidence="1">
    <location>
        <begin position="866"/>
        <end position="879"/>
    </location>
</feature>
<feature type="compositionally biased region" description="Basic and acidic residues" evidence="1">
    <location>
        <begin position="736"/>
        <end position="762"/>
    </location>
</feature>
<feature type="compositionally biased region" description="Low complexity" evidence="1">
    <location>
        <begin position="881"/>
        <end position="894"/>
    </location>
</feature>
<feature type="region of interest" description="Disordered" evidence="1">
    <location>
        <begin position="2233"/>
        <end position="2311"/>
    </location>
</feature>
<feature type="compositionally biased region" description="Polar residues" evidence="1">
    <location>
        <begin position="1746"/>
        <end position="1755"/>
    </location>
</feature>
<sequence>MRSALIRDNRSRTSRQSNRRAAGSRLRRGSSSDGSDWESLSEHESSIDDAPSDLAYGPSAPRAAPPQPLPPMSTALASTASRWSGSRESGSVVDPRLFGPVNSLRGLVTPRPSDNESAEANAQYKNFNRLRRVETDAVPVTAPVAPLKHMFPVPTSDPSKFEADAASSVSSRQDSCLVARQDHQPILRHPAPKTPVSSQVFKTDPLQRAPSKPADFDGAFGQAAIGAIAGAAWDYSRRDGGEALEECSHQGRDSRREQRREERRREERRDEQQHERRDEDELREQRRQERREERREQRRDERRDDKKQNESDHSGPRSSRNLGDDERRHHDRRSEKSDKHEKDPKQSQRELDRDRGRRKAKRDSYSSKNTDNASHKPSSHRGDESIISRSSHATAGFRDDQVGKSYSRQGIQVEVDPQEFDESASRSARKESRRSKDRHEHRETRENENDKPFGANDSSQPISQSAAIDPFQYLIHDDVSYSRQAATASEEKPMATGALNRQADSSHCRQAEPAATFATDEALSQWRVHDQDTHGDLREHRGPLHNHVQQDANRYYRQAAKARKINQEGYNSSHGAAKTSVVDADKWHSENNDRPRIVTPPEVEYRQHDISSNPYGAPDADVRLDNKMFPQDAHTFKARSHGLGAPDLSRRDPCCERDRPMLNLVFPTPEASRRATPSPEQLRGNAKEDDTRQQDQGDCWSRHHDVYDYASAATEPGDDTALPPSTPKSVSWGENSTKRFEVESPEHKSDAENSRDRVRPRLDTSSQWGILAQAISGSSPEPDNEPRVMDTGRVLGEPLADRGEAHSADSRASEPANDPKYISPEHGKMPGGFTDDIAFAATLAAGLQDTGFDPNLVLNDPHYHRRDSPPGEGEAKGDGWDQQSCTDAAAASTAWDSPRHKPLPESRQESVVDDTDMPAGEPSEKPYAAGSVPEPPLQLSKKERRKLEKAKRQLANSSTTATADSSEVASIVDGSETQRELSKEEQRQLDREAILGDSVRNDGHGWRGGDEKKSEKRSKKSGRSGEGSNRGSGSHESPSVFGAPSEVSVGSSGKRSSKSKRGSGTQDDLDDYGHDPPGQHSRHVFEERDVSSVVSEPRSSEYRRDSKGKKRSTRYEDDDAKSVASAPGSSRKGKDAEKRSSGLFSGIFKSGGSKEEHKKESFLANADIFGADVGTAVSAPLESSSGSPKATQSSLSYPASDYEHEHNFHKHGNYKRRDSDVVARAVKPSIDPQYGDLLLLPPSKPGSPQDFPTDLPSLPESGPSTPVEERHNMMLAHRRHRSAQETPPKTPSTTAIPISWRRSQRNTPTRPGFDLKSPLKSPLTSPIGGHESAARRPARHASWDRNREIQPLFLVEHARHYSADAFAHAASLSELPPSEPSSRASSVPAEQHETAMDTIASHADDEPRGLQIDTDLAAAALPEDVAGSQETTPRAGKQMEPETELPALPGSTNGEDDGGYSCASPDPVESMSKDRSSYLLHSSPPSDKSGRYAGGTWEPSSVQGMEATTALADELEHDFTSADEHFSDALEGQHDPMSDSGADDVVERHHLPHGVGETEQVLEEATAEHAKPLTWDVGAEDAEMSTEVTERHSASAVPEVATMEPPIQETVTKTTPRPTVAEGIEILTRDSVSNTAKEFKPVERETFESPVSEVPFSDTEPLKNTITSSLPAATESSSQEGEDEAVYSMATRGPEQLTQDDATEFKGISCPGTLPIGLEPDVDAMTILAAVEADKLAHEAARGEAENSSLPQTSPDKFVPSMNPRLPYPVSPAAQDDPESAHAIADSSRNQVAADTIVSVATEDAEPPEWSNMSANARKKARRARRALGLGIAETVAAAATSSLSPDSLTDQGTTSSQPEPSQEESDKTRKGKKKRNKGKKKSPSPDEDAQQVLVASDAGREVSAAATEVLDARSSITKEHVPEESALTTYPLDQLGGDESTAAVVTDKVPKDSAKIEAGTRNDTVVKDAESQGQTLCSRDGSRDPETFDVPLESAKPAGKTNKDETSPTSKESGNQVQGDDILDMGESKKDDATSANFKKGKKKRKDRKKKEIQNQPLTDESASVQSEVDTTLATASQPDHTAYSLLKDMTNEAKPKTFRKECIETVQEHSVGGNQLSRNTARQEDEDTGPASVSEEILAIPVAINAARDSVQQHIPEAFFDTDPRAAPEQVETIHAITVDDDVSLPREAAEKSPVEAEAAADDIDVTAELPAPEDVSESLADAAVDLIEGSLFKTGRDIRDMTEEPPSHPSEQDICDAPERSESVTVQEEPSREPQEPGTKESLELVSETSNATFPVEQEPQRHESPKVFLSRVINEDVSISSDDKRVVETPRSVFSETANDAESGLKIPQDPSAQTADQSFNHEARQLHGETLEDAQRVFNTGIDATSAERIGASELNETMTDSTQVKRVEIPPDIAIQDVANVVLDTARELPLESATEPELFERLQNADKYCTETLGKPWARSDAIDASSNSQGSAAETAKDVNNDIDHGIAEPLKDKTHDAEFPEIQAVNDPEDRKRSFYPSSPNLHVAASHFDLASETPVYSPSASRLLPATAFALALIPIKPCDLAREGSGASGIVETPEHSAKVQHKDTVQESDKSDDYQALEPTLCPLVVVEQRFAEDAGKSEQDIVGKPTFEFKDQSQNHQYLIENAPKPNFASPDEVQDEVDEIQSQGLDDIEQSDIKKGPVADLDLGQDKVKKEQSDAVVAEPVDKTLADTFHYEPPASFNANLSGENDKSLEHDTDGAIDAKVEKEEEEEEEEEGPLLLHCHWR</sequence>
<feature type="region of interest" description="Disordered" evidence="1">
    <location>
        <begin position="1372"/>
        <end position="1517"/>
    </location>
</feature>
<feature type="compositionally biased region" description="Polar residues" evidence="1">
    <location>
        <begin position="1662"/>
        <end position="1679"/>
    </location>
</feature>
<feature type="compositionally biased region" description="Polar residues" evidence="1">
    <location>
        <begin position="456"/>
        <end position="466"/>
    </location>
</feature>
<feature type="region of interest" description="Disordered" evidence="1">
    <location>
        <begin position="663"/>
        <end position="698"/>
    </location>
</feature>
<evidence type="ECO:0000256" key="1">
    <source>
        <dbReference type="SAM" id="MobiDB-lite"/>
    </source>
</evidence>
<organism evidence="2 3">
    <name type="scientific">Ophiocordyceps australis</name>
    <dbReference type="NCBI Taxonomy" id="1399860"/>
    <lineage>
        <taxon>Eukaryota</taxon>
        <taxon>Fungi</taxon>
        <taxon>Dikarya</taxon>
        <taxon>Ascomycota</taxon>
        <taxon>Pezizomycotina</taxon>
        <taxon>Sordariomycetes</taxon>
        <taxon>Hypocreomycetidae</taxon>
        <taxon>Hypocreales</taxon>
        <taxon>Ophiocordycipitaceae</taxon>
        <taxon>Ophiocordyceps</taxon>
    </lineage>
</organism>
<proteinExistence type="predicted"/>
<feature type="compositionally biased region" description="Basic and acidic residues" evidence="1">
    <location>
        <begin position="1949"/>
        <end position="1971"/>
    </location>
</feature>
<feature type="compositionally biased region" description="Basic and acidic residues" evidence="1">
    <location>
        <begin position="2739"/>
        <end position="2758"/>
    </location>
</feature>
<feature type="region of interest" description="Disordered" evidence="1">
    <location>
        <begin position="713"/>
        <end position="833"/>
    </location>
</feature>
<gene>
    <name evidence="2" type="ORF">CDD82_4557</name>
</gene>
<feature type="compositionally biased region" description="Basic and acidic residues" evidence="1">
    <location>
        <begin position="685"/>
        <end position="698"/>
    </location>
</feature>
<feature type="region of interest" description="Disordered" evidence="1">
    <location>
        <begin position="484"/>
        <end position="523"/>
    </location>
</feature>
<feature type="compositionally biased region" description="Basic and acidic residues" evidence="1">
    <location>
        <begin position="897"/>
        <end position="910"/>
    </location>
</feature>
<feature type="compositionally biased region" description="Polar residues" evidence="1">
    <location>
        <begin position="1840"/>
        <end position="1855"/>
    </location>
</feature>
<feature type="compositionally biased region" description="Polar residues" evidence="1">
    <location>
        <begin position="2008"/>
        <end position="2019"/>
    </location>
</feature>
<dbReference type="Proteomes" id="UP000224854">
    <property type="component" value="Unassembled WGS sequence"/>
</dbReference>
<feature type="compositionally biased region" description="Polar residues" evidence="1">
    <location>
        <begin position="75"/>
        <end position="89"/>
    </location>
</feature>
<accession>A0A2C5Z5T2</accession>
<feature type="compositionally biased region" description="Low complexity" evidence="1">
    <location>
        <begin position="14"/>
        <end position="38"/>
    </location>
</feature>
<feature type="compositionally biased region" description="Polar residues" evidence="1">
    <location>
        <begin position="1181"/>
        <end position="1197"/>
    </location>
</feature>